<dbReference type="OrthoDB" id="9802228at2"/>
<evidence type="ECO:0000256" key="1">
    <source>
        <dbReference type="ARBA" id="ARBA00001947"/>
    </source>
</evidence>
<evidence type="ECO:0000313" key="8">
    <source>
        <dbReference type="EMBL" id="TJY43915.1"/>
    </source>
</evidence>
<dbReference type="Pfam" id="PF02805">
    <property type="entry name" value="Ada_Zn_binding"/>
    <property type="match status" value="1"/>
</dbReference>
<dbReference type="AlphaFoldDB" id="A0A4U0FG70"/>
<dbReference type="SUPFAM" id="SSF57884">
    <property type="entry name" value="Ada DNA repair protein, N-terminal domain (N-Ada 10)"/>
    <property type="match status" value="1"/>
</dbReference>
<evidence type="ECO:0000259" key="7">
    <source>
        <dbReference type="PROSITE" id="PS01124"/>
    </source>
</evidence>
<reference evidence="8 9" key="1">
    <citation type="submission" date="2019-04" db="EMBL/GenBank/DDBJ databases">
        <title>Cohnella sp. nov., isolated from soil.</title>
        <authorList>
            <person name="Kim W."/>
        </authorList>
    </citation>
    <scope>NUCLEOTIDE SEQUENCE [LARGE SCALE GENOMIC DNA]</scope>
    <source>
        <strain evidence="8 9">CAU 1483</strain>
    </source>
</reference>
<keyword evidence="9" id="KW-1185">Reference proteome</keyword>
<dbReference type="GO" id="GO:0006281">
    <property type="term" value="P:DNA repair"/>
    <property type="evidence" value="ECO:0007669"/>
    <property type="project" value="InterPro"/>
</dbReference>
<dbReference type="EMBL" id="SUPK01000001">
    <property type="protein sequence ID" value="TJY43915.1"/>
    <property type="molecule type" value="Genomic_DNA"/>
</dbReference>
<sequence>MAEKLTESKWRAIVDCDSSQDGTFLYGVSTTGIFCRPSCRSRTPSKENVVIFKDARQAMELKFRPCKRCKPEGIRLPDQQWVDQIADWLESHYAESITLERLAGVFHAGSSHLQRTFKRIRGVSPAIFLQQIRLSKAGELLKSSELTITDIATAAGFTSSAHFATVFAHKMGLTPSQYRQRKADGA</sequence>
<evidence type="ECO:0000256" key="4">
    <source>
        <dbReference type="ARBA" id="ARBA00023125"/>
    </source>
</evidence>
<dbReference type="InterPro" id="IPR004026">
    <property type="entry name" value="Ada_DNA_repair_Zn-bd"/>
</dbReference>
<dbReference type="GO" id="GO:0003700">
    <property type="term" value="F:DNA-binding transcription factor activity"/>
    <property type="evidence" value="ECO:0007669"/>
    <property type="project" value="InterPro"/>
</dbReference>
<dbReference type="SUPFAM" id="SSF46689">
    <property type="entry name" value="Homeodomain-like"/>
    <property type="match status" value="2"/>
</dbReference>
<dbReference type="PRINTS" id="PR00032">
    <property type="entry name" value="HTHARAC"/>
</dbReference>
<evidence type="ECO:0000313" key="9">
    <source>
        <dbReference type="Proteomes" id="UP000309673"/>
    </source>
</evidence>
<proteinExistence type="predicted"/>
<keyword evidence="5" id="KW-0010">Activator</keyword>
<keyword evidence="4" id="KW-0238">DNA-binding</keyword>
<dbReference type="GO" id="GO:0008168">
    <property type="term" value="F:methyltransferase activity"/>
    <property type="evidence" value="ECO:0007669"/>
    <property type="project" value="UniProtKB-KW"/>
</dbReference>
<feature type="domain" description="HTH araC/xylS-type" evidence="7">
    <location>
        <begin position="83"/>
        <end position="181"/>
    </location>
</feature>
<accession>A0A4U0FG70</accession>
<dbReference type="Gene3D" id="1.10.10.60">
    <property type="entry name" value="Homeodomain-like"/>
    <property type="match status" value="1"/>
</dbReference>
<dbReference type="InterPro" id="IPR035451">
    <property type="entry name" value="Ada-like_dom_sf"/>
</dbReference>
<keyword evidence="2 8" id="KW-0489">Methyltransferase</keyword>
<evidence type="ECO:0000256" key="2">
    <source>
        <dbReference type="ARBA" id="ARBA00022603"/>
    </source>
</evidence>
<evidence type="ECO:0000256" key="6">
    <source>
        <dbReference type="ARBA" id="ARBA00023163"/>
    </source>
</evidence>
<comment type="caution">
    <text evidence="8">The sequence shown here is derived from an EMBL/GenBank/DDBJ whole genome shotgun (WGS) entry which is preliminary data.</text>
</comment>
<name>A0A4U0FG70_9BACL</name>
<dbReference type="SMART" id="SM00342">
    <property type="entry name" value="HTH_ARAC"/>
    <property type="match status" value="1"/>
</dbReference>
<dbReference type="Proteomes" id="UP000309673">
    <property type="component" value="Unassembled WGS sequence"/>
</dbReference>
<dbReference type="InterPro" id="IPR020449">
    <property type="entry name" value="Tscrpt_reg_AraC-type_HTH"/>
</dbReference>
<dbReference type="PANTHER" id="PTHR43280:SF28">
    <property type="entry name" value="HTH-TYPE TRANSCRIPTIONAL ACTIVATOR RHAS"/>
    <property type="match status" value="1"/>
</dbReference>
<comment type="cofactor">
    <cofactor evidence="1">
        <name>Zn(2+)</name>
        <dbReference type="ChEBI" id="CHEBI:29105"/>
    </cofactor>
</comment>
<dbReference type="InterPro" id="IPR009057">
    <property type="entry name" value="Homeodomain-like_sf"/>
</dbReference>
<dbReference type="Pfam" id="PF12833">
    <property type="entry name" value="HTH_18"/>
    <property type="match status" value="1"/>
</dbReference>
<dbReference type="InterPro" id="IPR016220">
    <property type="entry name" value="Me-P-triester_DNA_alkyl-Trfase"/>
</dbReference>
<dbReference type="PROSITE" id="PS01124">
    <property type="entry name" value="HTH_ARAC_FAMILY_2"/>
    <property type="match status" value="1"/>
</dbReference>
<keyword evidence="8" id="KW-0808">Transferase</keyword>
<dbReference type="PANTHER" id="PTHR43280">
    <property type="entry name" value="ARAC-FAMILY TRANSCRIPTIONAL REGULATOR"/>
    <property type="match status" value="1"/>
</dbReference>
<keyword evidence="6" id="KW-0804">Transcription</keyword>
<dbReference type="PIRSF" id="PIRSF000408">
    <property type="entry name" value="Alkyltransferas_AdaA"/>
    <property type="match status" value="1"/>
</dbReference>
<protein>
    <submittedName>
        <fullName evidence="8">Methylphosphotriester-DNA--protein-cysteine methyltransferase family protein</fullName>
    </submittedName>
</protein>
<dbReference type="InterPro" id="IPR018060">
    <property type="entry name" value="HTH_AraC"/>
</dbReference>
<keyword evidence="3" id="KW-0805">Transcription regulation</keyword>
<organism evidence="8 9">
    <name type="scientific">Cohnella pontilimi</name>
    <dbReference type="NCBI Taxonomy" id="2564100"/>
    <lineage>
        <taxon>Bacteria</taxon>
        <taxon>Bacillati</taxon>
        <taxon>Bacillota</taxon>
        <taxon>Bacilli</taxon>
        <taxon>Bacillales</taxon>
        <taxon>Paenibacillaceae</taxon>
        <taxon>Cohnella</taxon>
    </lineage>
</organism>
<dbReference type="RefSeq" id="WP_136775636.1">
    <property type="nucleotide sequence ID" value="NZ_SUPK01000001.1"/>
</dbReference>
<dbReference type="GO" id="GO:0032259">
    <property type="term" value="P:methylation"/>
    <property type="evidence" value="ECO:0007669"/>
    <property type="project" value="UniProtKB-KW"/>
</dbReference>
<gene>
    <name evidence="8" type="ORF">E5161_00465</name>
</gene>
<dbReference type="GO" id="GO:0008270">
    <property type="term" value="F:zinc ion binding"/>
    <property type="evidence" value="ECO:0007669"/>
    <property type="project" value="InterPro"/>
</dbReference>
<evidence type="ECO:0000256" key="5">
    <source>
        <dbReference type="ARBA" id="ARBA00023159"/>
    </source>
</evidence>
<evidence type="ECO:0000256" key="3">
    <source>
        <dbReference type="ARBA" id="ARBA00023015"/>
    </source>
</evidence>
<dbReference type="GO" id="GO:0043565">
    <property type="term" value="F:sequence-specific DNA binding"/>
    <property type="evidence" value="ECO:0007669"/>
    <property type="project" value="InterPro"/>
</dbReference>
<dbReference type="Gene3D" id="3.40.10.10">
    <property type="entry name" value="DNA Methylphosphotriester Repair Domain"/>
    <property type="match status" value="1"/>
</dbReference>